<dbReference type="Proteomes" id="UP000287547">
    <property type="component" value="Unassembled WGS sequence"/>
</dbReference>
<sequence length="507" mass="54904">MRGLGCSVAQITAEMARRFNLRPRVAWRHALGWTQWKLAQEYNTAHPGAKLSDNRVSEYESWPHGGAQPSVRYLANLAALFGCGCTPSQLIDADDLEHFGPADRILFTASLNGNLRASPATAVTPTSSLYGMRSNSAHFDLGLTHLDVAPFPLRGPRRVVRCDARGLPNREEVVMAADESAQFRRWSATTNVDDDVLEQMGADVADIARRYLIDPPAALFTRLLCARDDVFALIAGRQQPKHTMELYKVAGQICALLAHATADLGHGHAAHTHARTALHCAEQSGYTQLRVYIRWVQSNVAYWDGRFHEAAQLVEAALSDASSGTARLRLASQQARINAARRRPGDVKRALRIAESAPSDAGVDEPGVLAFAPGKAAYYASEAHRELGGTEHMGAAVAWAASAVDQFTAESQPNAQFVAAARIDLARAHLARGDLDAVGEHLSPVLRSTVAEHRTVPVMSRARSLSTLLEKRSDQDSRTVVSLRDDLADFCAHPAVGPVELEAGQAG</sequence>
<evidence type="ECO:0000313" key="1">
    <source>
        <dbReference type="EMBL" id="RSM83191.1"/>
    </source>
</evidence>
<dbReference type="EMBL" id="QHKI01000020">
    <property type="protein sequence ID" value="RSM83191.1"/>
    <property type="molecule type" value="Genomic_DNA"/>
</dbReference>
<organism evidence="1 2">
    <name type="scientific">Kibdelosporangium aridum</name>
    <dbReference type="NCBI Taxonomy" id="2030"/>
    <lineage>
        <taxon>Bacteria</taxon>
        <taxon>Bacillati</taxon>
        <taxon>Actinomycetota</taxon>
        <taxon>Actinomycetes</taxon>
        <taxon>Pseudonocardiales</taxon>
        <taxon>Pseudonocardiaceae</taxon>
        <taxon>Kibdelosporangium</taxon>
    </lineage>
</organism>
<protein>
    <submittedName>
        <fullName evidence="1">Transcriptional regulator</fullName>
    </submittedName>
</protein>
<dbReference type="InterPro" id="IPR001387">
    <property type="entry name" value="Cro/C1-type_HTH"/>
</dbReference>
<proteinExistence type="predicted"/>
<dbReference type="CDD" id="cd00093">
    <property type="entry name" value="HTH_XRE"/>
    <property type="match status" value="1"/>
</dbReference>
<name>A0A428Z736_KIBAR</name>
<comment type="caution">
    <text evidence="1">The sequence shown here is derived from an EMBL/GenBank/DDBJ whole genome shotgun (WGS) entry which is preliminary data.</text>
</comment>
<evidence type="ECO:0000313" key="2">
    <source>
        <dbReference type="Proteomes" id="UP000287547"/>
    </source>
</evidence>
<dbReference type="AlphaFoldDB" id="A0A428Z736"/>
<accession>A0A428Z736</accession>
<reference evidence="1 2" key="1">
    <citation type="submission" date="2018-05" db="EMBL/GenBank/DDBJ databases">
        <title>Evolution of GPA BGCs.</title>
        <authorList>
            <person name="Waglechner N."/>
            <person name="Wright G.D."/>
        </authorList>
    </citation>
    <scope>NUCLEOTIDE SEQUENCE [LARGE SCALE GENOMIC DNA]</scope>
    <source>
        <strain evidence="1 2">A82846</strain>
    </source>
</reference>
<gene>
    <name evidence="1" type="ORF">DMH04_23955</name>
</gene>